<dbReference type="SMART" id="SM00220">
    <property type="entry name" value="S_TKc"/>
    <property type="match status" value="1"/>
</dbReference>
<dbReference type="InterPro" id="IPR001245">
    <property type="entry name" value="Ser-Thr/Tyr_kinase_cat_dom"/>
</dbReference>
<gene>
    <name evidence="1" type="ORF">CSSPJE1EN1_LOCUS18202</name>
</gene>
<dbReference type="SUPFAM" id="SSF56112">
    <property type="entry name" value="Protein kinase-like (PK-like)"/>
    <property type="match status" value="1"/>
</dbReference>
<keyword evidence="2" id="KW-1185">Reference proteome</keyword>
<dbReference type="InterPro" id="IPR011009">
    <property type="entry name" value="Kinase-like_dom_sf"/>
</dbReference>
<dbReference type="PROSITE" id="PS00107">
    <property type="entry name" value="PROTEIN_KINASE_ATP"/>
    <property type="match status" value="1"/>
</dbReference>
<dbReference type="InterPro" id="IPR017441">
    <property type="entry name" value="Protein_kinase_ATP_BS"/>
</dbReference>
<sequence length="659" mass="74897">MEPRDSGLSQMIHNESGPVTSGTFRVPEVEDESRSSRAVHHEQEQNAEEKQFTIDTKYPRIGPPDIQQCKSDVQPGPFRGVLRTFVYLLYQWLTWILSGIADVVSSFQFLHASQSKPVEAEYNKDLVKQEDQSTDFKQIANCTESFHRMVHLVVEGIHTVLHQTRYRDNKDGAVRINWWQCRHLAHELLKMKFWLLHELQNLQTISGATLACQHLLRVVRKVNVLVQESHSIEFNWLRVAVLQAGNEEAFVGILQDLKWCAHILNVTILSGKSSSEQIQSVGNMENLNWFEKDHVLGKRAILDKKELIVNLRGYAHCNSSFQKHEDAMRAYLLEWCSKQASVQAVEEDLPVLLWDAQGDNALPLLEYLGKGSYGVVHKSTWLGLECAKKTFEAIGNTEFRKEAAILGSLKHPNITQLMCCTMDTNTCSLVMELMSTDLRKWMDKRMDPNNVVPSSLPVAVDIMLQVARGLKYMHEMHLAHRDIKPSNILVTPTPVLELADKGYVDVKLADFGQAKAKLMSSSTMQTPNIGTTQYRAPELFRVPDNCYTQDEEERIMKKIDPLKADVYSYAITCAELLTGKCPYGEFPSTHLLSRILEGVRPSLPQDCPNHLTNLINRCWDTIPCNRPSISQVCNELMDFKTSSLIIEEKIGNNLAPQEI</sequence>
<organism evidence="1 2">
    <name type="scientific">Sphagnum jensenii</name>
    <dbReference type="NCBI Taxonomy" id="128206"/>
    <lineage>
        <taxon>Eukaryota</taxon>
        <taxon>Viridiplantae</taxon>
        <taxon>Streptophyta</taxon>
        <taxon>Embryophyta</taxon>
        <taxon>Bryophyta</taxon>
        <taxon>Sphagnophytina</taxon>
        <taxon>Sphagnopsida</taxon>
        <taxon>Sphagnales</taxon>
        <taxon>Sphagnaceae</taxon>
        <taxon>Sphagnum</taxon>
    </lineage>
</organism>
<dbReference type="InterPro" id="IPR008271">
    <property type="entry name" value="Ser/Thr_kinase_AS"/>
</dbReference>
<dbReference type="PANTHER" id="PTHR44329:SF260">
    <property type="entry name" value="PROTEIN KINASE DOMAIN-CONTAINING PROTEIN"/>
    <property type="match status" value="1"/>
</dbReference>
<evidence type="ECO:0000313" key="2">
    <source>
        <dbReference type="Proteomes" id="UP001497444"/>
    </source>
</evidence>
<name>A0ABP0X0T1_9BRYO</name>
<accession>A0ABP0X0T1</accession>
<dbReference type="Proteomes" id="UP001497444">
    <property type="component" value="Chromosome 5"/>
</dbReference>
<dbReference type="Gene3D" id="1.10.510.10">
    <property type="entry name" value="Transferase(Phosphotransferase) domain 1"/>
    <property type="match status" value="1"/>
</dbReference>
<dbReference type="Pfam" id="PF07714">
    <property type="entry name" value="PK_Tyr_Ser-Thr"/>
    <property type="match status" value="1"/>
</dbReference>
<dbReference type="PROSITE" id="PS50011">
    <property type="entry name" value="PROTEIN_KINASE_DOM"/>
    <property type="match status" value="1"/>
</dbReference>
<dbReference type="PANTHER" id="PTHR44329">
    <property type="entry name" value="SERINE/THREONINE-PROTEIN KINASE TNNI3K-RELATED"/>
    <property type="match status" value="1"/>
</dbReference>
<dbReference type="Gene3D" id="3.30.200.20">
    <property type="entry name" value="Phosphorylase Kinase, domain 1"/>
    <property type="match status" value="1"/>
</dbReference>
<dbReference type="InterPro" id="IPR000719">
    <property type="entry name" value="Prot_kinase_dom"/>
</dbReference>
<dbReference type="InterPro" id="IPR051681">
    <property type="entry name" value="Ser/Thr_Kinases-Pseudokinases"/>
</dbReference>
<dbReference type="PROSITE" id="PS00108">
    <property type="entry name" value="PROTEIN_KINASE_ST"/>
    <property type="match status" value="1"/>
</dbReference>
<evidence type="ECO:0000313" key="1">
    <source>
        <dbReference type="EMBL" id="CAK9272724.1"/>
    </source>
</evidence>
<reference evidence="1" key="1">
    <citation type="submission" date="2024-02" db="EMBL/GenBank/DDBJ databases">
        <authorList>
            <consortium name="ELIXIR-Norway"/>
            <consortium name="Elixir Norway"/>
        </authorList>
    </citation>
    <scope>NUCLEOTIDE SEQUENCE</scope>
</reference>
<proteinExistence type="predicted"/>
<dbReference type="EMBL" id="OZ020100">
    <property type="protein sequence ID" value="CAK9272724.1"/>
    <property type="molecule type" value="Genomic_DNA"/>
</dbReference>
<protein>
    <submittedName>
        <fullName evidence="1">Uncharacterized protein</fullName>
    </submittedName>
</protein>